<proteinExistence type="predicted"/>
<dbReference type="Pfam" id="PF04027">
    <property type="entry name" value="DUF371"/>
    <property type="match status" value="1"/>
</dbReference>
<dbReference type="InterPro" id="IPR007171">
    <property type="entry name" value="DUF371"/>
</dbReference>
<gene>
    <name evidence="1" type="ORF">AMQ22_01544</name>
</gene>
<reference evidence="1 2" key="1">
    <citation type="journal article" date="2016" name="ISME J.">
        <title>Chasing the elusive Euryarchaeota class WSA2: genomes reveal a uniquely fastidious methyl-reducing methanogen.</title>
        <authorList>
            <person name="Nobu M.K."/>
            <person name="Narihiro T."/>
            <person name="Kuroda K."/>
            <person name="Mei R."/>
            <person name="Liu W.T."/>
        </authorList>
    </citation>
    <scope>NUCLEOTIDE SEQUENCE [LARGE SCALE GENOMIC DNA]</scope>
    <source>
        <strain evidence="1">U1lsi0528_Bin055</strain>
    </source>
</reference>
<name>A0A150IYE6_9EURY</name>
<sequence length="133" mass="14750">MISFTVKGHPKISGEHKSTLEFTKDDHIMGNGDCILGISSDHNVEDLNKLNGKLIFVMSIGGIEDSFEATIPKNHKITHEKEIVLRTSSFVCGRTYAIGSSKASIDIDRDLIKALKEGKEMKVTVYEKVKSKQ</sequence>
<evidence type="ECO:0008006" key="3">
    <source>
        <dbReference type="Google" id="ProtNLM"/>
    </source>
</evidence>
<dbReference type="Proteomes" id="UP000075398">
    <property type="component" value="Unassembled WGS sequence"/>
</dbReference>
<dbReference type="InterPro" id="IPR023131">
    <property type="entry name" value="Mth639-like_dom_sf"/>
</dbReference>
<accession>A0A150IYE6</accession>
<evidence type="ECO:0000313" key="1">
    <source>
        <dbReference type="EMBL" id="KYC49942.1"/>
    </source>
</evidence>
<dbReference type="PANTHER" id="PTHR40696">
    <property type="entry name" value="DUF371 FAMILY PROTEIN"/>
    <property type="match status" value="1"/>
</dbReference>
<protein>
    <recommendedName>
        <fullName evidence="3">DUF371 domain-containing protein</fullName>
    </recommendedName>
</protein>
<comment type="caution">
    <text evidence="1">The sequence shown here is derived from an EMBL/GenBank/DDBJ whole genome shotgun (WGS) entry which is preliminary data.</text>
</comment>
<dbReference type="Gene3D" id="2.60.120.630">
    <property type="entry name" value="mth639 domain like"/>
    <property type="match status" value="1"/>
</dbReference>
<organism evidence="1 2">
    <name type="scientific">Candidatus Methanofastidiosum methylothiophilum</name>
    <dbReference type="NCBI Taxonomy" id="1705564"/>
    <lineage>
        <taxon>Archaea</taxon>
        <taxon>Methanobacteriati</taxon>
        <taxon>Methanobacteriota</taxon>
        <taxon>Stenosarchaea group</taxon>
        <taxon>Candidatus Methanofastidiosia</taxon>
        <taxon>Candidatus Methanofastidiosales</taxon>
        <taxon>Candidatus Methanofastidiosaceae</taxon>
        <taxon>Candidatus Methanofastidiosum</taxon>
    </lineage>
</organism>
<dbReference type="PANTHER" id="PTHR40696:SF1">
    <property type="entry name" value="DUF371 DOMAIN-CONTAINING PROTEIN"/>
    <property type="match status" value="1"/>
</dbReference>
<dbReference type="AlphaFoldDB" id="A0A150IYE6"/>
<evidence type="ECO:0000313" key="2">
    <source>
        <dbReference type="Proteomes" id="UP000075398"/>
    </source>
</evidence>
<dbReference type="EMBL" id="LNGC01000083">
    <property type="protein sequence ID" value="KYC49942.1"/>
    <property type="molecule type" value="Genomic_DNA"/>
</dbReference>